<keyword evidence="2" id="KW-1185">Reference proteome</keyword>
<evidence type="ECO:0000313" key="1">
    <source>
        <dbReference type="EMBL" id="NVE95200.1"/>
    </source>
</evidence>
<comment type="caution">
    <text evidence="1">The sequence shown here is derived from an EMBL/GenBank/DDBJ whole genome shotgun (WGS) entry which is preliminary data.</text>
</comment>
<proteinExistence type="predicted"/>
<dbReference type="EMBL" id="JABWTA010000001">
    <property type="protein sequence ID" value="NVE95200.1"/>
    <property type="molecule type" value="Genomic_DNA"/>
</dbReference>
<gene>
    <name evidence="1" type="ORF">HUO12_09850</name>
</gene>
<name>A0A850HCC9_9SPHN</name>
<protein>
    <submittedName>
        <fullName evidence="1">Cupin</fullName>
    </submittedName>
</protein>
<accession>A0A850HCC9</accession>
<dbReference type="SUPFAM" id="SSF51182">
    <property type="entry name" value="RmlC-like cupins"/>
    <property type="match status" value="1"/>
</dbReference>
<dbReference type="AlphaFoldDB" id="A0A850HCC9"/>
<sequence length="138" mass="15347">MSGVRRLEDSFIHLGLGARAIPLPEFDGMNWYERYGAEHGKDGAEGRLVSLHSFSEGWSTWEMHPNGEEVVLCIEGSMTLTQEFPDGRRETLHLAAGEYAINPPKVWHIADVDAQATALFITSGEGTEMRERSAFPVD</sequence>
<dbReference type="Gene3D" id="2.60.120.10">
    <property type="entry name" value="Jelly Rolls"/>
    <property type="match status" value="1"/>
</dbReference>
<evidence type="ECO:0000313" key="2">
    <source>
        <dbReference type="Proteomes" id="UP000546031"/>
    </source>
</evidence>
<dbReference type="InterPro" id="IPR011051">
    <property type="entry name" value="RmlC_Cupin_sf"/>
</dbReference>
<dbReference type="Proteomes" id="UP000546031">
    <property type="component" value="Unassembled WGS sequence"/>
</dbReference>
<dbReference type="RefSeq" id="WP_176273397.1">
    <property type="nucleotide sequence ID" value="NZ_JABWTA010000001.1"/>
</dbReference>
<organism evidence="1 2">
    <name type="scientific">Altererythrobacter lutimaris</name>
    <dbReference type="NCBI Taxonomy" id="2743979"/>
    <lineage>
        <taxon>Bacteria</taxon>
        <taxon>Pseudomonadati</taxon>
        <taxon>Pseudomonadota</taxon>
        <taxon>Alphaproteobacteria</taxon>
        <taxon>Sphingomonadales</taxon>
        <taxon>Erythrobacteraceae</taxon>
        <taxon>Altererythrobacter</taxon>
    </lineage>
</organism>
<dbReference type="InterPro" id="IPR014710">
    <property type="entry name" value="RmlC-like_jellyroll"/>
</dbReference>
<reference evidence="1 2" key="1">
    <citation type="submission" date="2020-06" db="EMBL/GenBank/DDBJ databases">
        <title>Altererythrobacter lutimaris sp. nov., a marine bacterium isolated from a tidal flat.</title>
        <authorList>
            <person name="Kim D."/>
            <person name="Yoo Y."/>
            <person name="Kim J.-J."/>
        </authorList>
    </citation>
    <scope>NUCLEOTIDE SEQUENCE [LARGE SCALE GENOMIC DNA]</scope>
    <source>
        <strain evidence="1 2">JGD-16</strain>
    </source>
</reference>